<dbReference type="AlphaFoldDB" id="A0A383BAE4"/>
<comment type="subunit">
    <text evidence="3">Interacts with COX5B; this interaction may contribute to localize PYROXD2 to the inner face of the inner mitochondrial membrane.</text>
</comment>
<dbReference type="InterPro" id="IPR002937">
    <property type="entry name" value="Amino_oxidase"/>
</dbReference>
<evidence type="ECO:0000259" key="5">
    <source>
        <dbReference type="Pfam" id="PF01593"/>
    </source>
</evidence>
<evidence type="ECO:0000313" key="6">
    <source>
        <dbReference type="EMBL" id="SVE16962.1"/>
    </source>
</evidence>
<dbReference type="PANTHER" id="PTHR10668:SF103">
    <property type="entry name" value="PYRIDINE NUCLEOTIDE-DISULFIDE OXIDOREDUCTASE DOMAIN-CONTAINING PROTEIN 2"/>
    <property type="match status" value="1"/>
</dbReference>
<protein>
    <recommendedName>
        <fullName evidence="4">Pyridine nucleotide-disulfide oxidoreductase domain-containing protein 2</fullName>
    </recommendedName>
</protein>
<comment type="subcellular location">
    <subcellularLocation>
        <location evidence="1">Mitochondrion matrix</location>
    </subcellularLocation>
</comment>
<evidence type="ECO:0000256" key="4">
    <source>
        <dbReference type="ARBA" id="ARBA00040298"/>
    </source>
</evidence>
<name>A0A383BAE4_9ZZZZ</name>
<dbReference type="GO" id="GO:0005759">
    <property type="term" value="C:mitochondrial matrix"/>
    <property type="evidence" value="ECO:0007669"/>
    <property type="project" value="UniProtKB-SubCell"/>
</dbReference>
<dbReference type="Pfam" id="PF01593">
    <property type="entry name" value="Amino_oxidase"/>
    <property type="match status" value="1"/>
</dbReference>
<evidence type="ECO:0000256" key="1">
    <source>
        <dbReference type="ARBA" id="ARBA00004305"/>
    </source>
</evidence>
<proteinExistence type="predicted"/>
<gene>
    <name evidence="6" type="ORF">METZ01_LOCUS469816</name>
</gene>
<dbReference type="EMBL" id="UINC01198828">
    <property type="protein sequence ID" value="SVE16962.1"/>
    <property type="molecule type" value="Genomic_DNA"/>
</dbReference>
<dbReference type="InterPro" id="IPR036188">
    <property type="entry name" value="FAD/NAD-bd_sf"/>
</dbReference>
<dbReference type="Gene3D" id="3.50.50.60">
    <property type="entry name" value="FAD/NAD(P)-binding domain"/>
    <property type="match status" value="1"/>
</dbReference>
<dbReference type="PANTHER" id="PTHR10668">
    <property type="entry name" value="PHYTOENE DEHYDROGENASE"/>
    <property type="match status" value="1"/>
</dbReference>
<organism evidence="6">
    <name type="scientific">marine metagenome</name>
    <dbReference type="NCBI Taxonomy" id="408172"/>
    <lineage>
        <taxon>unclassified sequences</taxon>
        <taxon>metagenomes</taxon>
        <taxon>ecological metagenomes</taxon>
    </lineage>
</organism>
<comment type="function">
    <text evidence="2">Probable oxidoreductase that may play a role as regulator of mitochondrial function.</text>
</comment>
<feature type="non-terminal residue" evidence="6">
    <location>
        <position position="247"/>
    </location>
</feature>
<accession>A0A383BAE4</accession>
<evidence type="ECO:0000256" key="3">
    <source>
        <dbReference type="ARBA" id="ARBA00038825"/>
    </source>
</evidence>
<reference evidence="6" key="1">
    <citation type="submission" date="2018-05" db="EMBL/GenBank/DDBJ databases">
        <authorList>
            <person name="Lanie J.A."/>
            <person name="Ng W.-L."/>
            <person name="Kazmierczak K.M."/>
            <person name="Andrzejewski T.M."/>
            <person name="Davidsen T.M."/>
            <person name="Wayne K.J."/>
            <person name="Tettelin H."/>
            <person name="Glass J.I."/>
            <person name="Rusch D."/>
            <person name="Podicherti R."/>
            <person name="Tsui H.-C.T."/>
            <person name="Winkler M.E."/>
        </authorList>
    </citation>
    <scope>NUCLEOTIDE SEQUENCE</scope>
</reference>
<feature type="non-terminal residue" evidence="6">
    <location>
        <position position="1"/>
    </location>
</feature>
<evidence type="ECO:0000256" key="2">
    <source>
        <dbReference type="ARBA" id="ARBA00037217"/>
    </source>
</evidence>
<feature type="domain" description="Amine oxidase" evidence="5">
    <location>
        <begin position="50"/>
        <end position="215"/>
    </location>
</feature>
<dbReference type="SUPFAM" id="SSF51905">
    <property type="entry name" value="FAD/NAD(P)-binding domain"/>
    <property type="match status" value="1"/>
</dbReference>
<dbReference type="GO" id="GO:0016491">
    <property type="term" value="F:oxidoreductase activity"/>
    <property type="evidence" value="ECO:0007669"/>
    <property type="project" value="InterPro"/>
</dbReference>
<sequence>ILALDTTFTPLPNNNYLIRSSDPDRTYKEISRHSQKDAAAYPTFMAMMARMAEVVKPLLTVAPPNPWSSNWREKLDLLRIGKHLYSLGPKDFHTFVKLMTMSAVDFLDEWFESEPLKATLASSGIIGTFLGPGSPGTAYVMLHHYMGEIDGKYRAWGIPKGGMGSVSNAIAKAATEYGAEIQCSSPVQQIVCHNNSVSAVTLADGTAIKAKCVASSLDPQRTFLNLIDSSDLSDEFIADITSYKSRG</sequence>